<evidence type="ECO:0000256" key="1">
    <source>
        <dbReference type="ARBA" id="ARBA00004613"/>
    </source>
</evidence>
<dbReference type="AlphaFoldDB" id="A0A183EC22"/>
<protein>
    <submittedName>
        <fullName evidence="7">GON domain-containing protein</fullName>
    </submittedName>
</protein>
<dbReference type="Pfam" id="PF19030">
    <property type="entry name" value="TSP1_ADAMTS"/>
    <property type="match status" value="7"/>
</dbReference>
<dbReference type="Gene3D" id="2.20.100.10">
    <property type="entry name" value="Thrombospondin type-1 (TSP1) repeat"/>
    <property type="match status" value="8"/>
</dbReference>
<proteinExistence type="predicted"/>
<dbReference type="GO" id="GO:0005576">
    <property type="term" value="C:extracellular region"/>
    <property type="evidence" value="ECO:0007669"/>
    <property type="project" value="UniProtKB-SubCell"/>
</dbReference>
<dbReference type="PANTHER" id="PTHR13723:SF278">
    <property type="entry name" value="ADAM METALLOPEPTIDASE WITH THROMBOSPONDIN TYPE 1 MOTIF A, ISOFORM B"/>
    <property type="match status" value="1"/>
</dbReference>
<keyword evidence="3" id="KW-0732">Signal</keyword>
<dbReference type="OrthoDB" id="5948003at2759"/>
<evidence type="ECO:0000313" key="7">
    <source>
        <dbReference type="WBParaSite" id="GPUH_0001853801-mRNA-1"/>
    </source>
</evidence>
<keyword evidence="6" id="KW-1185">Reference proteome</keyword>
<dbReference type="SMART" id="SM00209">
    <property type="entry name" value="TSP1"/>
    <property type="match status" value="8"/>
</dbReference>
<evidence type="ECO:0000313" key="5">
    <source>
        <dbReference type="EMBL" id="VDN31904.1"/>
    </source>
</evidence>
<dbReference type="EMBL" id="UYRT01086900">
    <property type="protein sequence ID" value="VDN31904.1"/>
    <property type="molecule type" value="Genomic_DNA"/>
</dbReference>
<evidence type="ECO:0000256" key="2">
    <source>
        <dbReference type="ARBA" id="ARBA00022525"/>
    </source>
</evidence>
<dbReference type="SUPFAM" id="SSF82895">
    <property type="entry name" value="TSP-1 type 1 repeat"/>
    <property type="match status" value="7"/>
</dbReference>
<reference evidence="7" key="1">
    <citation type="submission" date="2016-06" db="UniProtKB">
        <authorList>
            <consortium name="WormBaseParasite"/>
        </authorList>
    </citation>
    <scope>IDENTIFICATION</scope>
</reference>
<evidence type="ECO:0000256" key="3">
    <source>
        <dbReference type="ARBA" id="ARBA00022729"/>
    </source>
</evidence>
<dbReference type="PANTHER" id="PTHR13723">
    <property type="entry name" value="ADAMTS A DISINTEGRIN AND METALLOPROTEASE WITH THROMBOSPONDIN MOTIFS PROTEASE"/>
    <property type="match status" value="1"/>
</dbReference>
<dbReference type="InterPro" id="IPR050439">
    <property type="entry name" value="ADAMTS_ADAMTS-like"/>
</dbReference>
<dbReference type="WBParaSite" id="GPUH_0001853801-mRNA-1">
    <property type="protein sequence ID" value="GPUH_0001853801-mRNA-1"/>
    <property type="gene ID" value="GPUH_0001853801"/>
</dbReference>
<keyword evidence="2" id="KW-0964">Secreted</keyword>
<organism evidence="7">
    <name type="scientific">Gongylonema pulchrum</name>
    <dbReference type="NCBI Taxonomy" id="637853"/>
    <lineage>
        <taxon>Eukaryota</taxon>
        <taxon>Metazoa</taxon>
        <taxon>Ecdysozoa</taxon>
        <taxon>Nematoda</taxon>
        <taxon>Chromadorea</taxon>
        <taxon>Rhabditida</taxon>
        <taxon>Spirurina</taxon>
        <taxon>Spiruromorpha</taxon>
        <taxon>Spiruroidea</taxon>
        <taxon>Gongylonematidae</taxon>
        <taxon>Gongylonema</taxon>
    </lineage>
</organism>
<sequence length="628" mass="70813">WRSVPTGQCSATCGHGERRQKSECIQSHVDGREDIVSDVHCLKLKRPSDHASCYVDCSGRKWTYTEWTPNEICNTQCTERIANVSFRRWGTKFCNLQCSETCGDSGTSRRQAFCTDQNSRHLDDRACELAMREKTEKECNRMPCPKWVYGAWSECSRSCDGGVRVRHASCQDAAGREVYTNLCNNKEKHDREKCNEQICAQWRFGKWGSCSVSCGDGIETRDAVCTDREGRVIAQSSLLLQTREETVVLIVNCGASVQKIHEQHSNLGPHFHRLEAPMLIIMNSALCDRRERIVQKPCHRMACPSWRLGSWSACSVSCLDGWKTRHVSCVDANGNEVSNEQCLKQGEVRPQSHQPCSQGPCPFWRTTDWSKCSVSCGTGVRTRNVECIYRDQVVDGSLLLPCAIWEVFPWSPCSVSCGTGRQTRTIQCLRGKSVVHESECGMTVRPKTEKICERENCEAIPQNVIEDQGTAGESNDQPKIRWAIGPWSDCSKTCGNGTQRRLVVCRDHVRDLTDTYCQHLEPVETYRYCRNKPCAQWTVGPWKPCSVTCGVHATTDRRVSCESTESDEQVKETDCDVMVRPQAIRSCGLSPCPMGEPPLGYWITKEWDKVGTNVFSLLSELVKILLPN</sequence>
<dbReference type="FunFam" id="2.20.100.10:FF:000005">
    <property type="entry name" value="ADAM metallopeptidase with thrombospondin type 1 motif 9"/>
    <property type="match status" value="3"/>
</dbReference>
<reference evidence="5 6" key="2">
    <citation type="submission" date="2018-11" db="EMBL/GenBank/DDBJ databases">
        <authorList>
            <consortium name="Pathogen Informatics"/>
        </authorList>
    </citation>
    <scope>NUCLEOTIDE SEQUENCE [LARGE SCALE GENOMIC DNA]</scope>
</reference>
<comment type="subcellular location">
    <subcellularLocation>
        <location evidence="1">Secreted</location>
    </subcellularLocation>
</comment>
<evidence type="ECO:0000256" key="4">
    <source>
        <dbReference type="ARBA" id="ARBA00022737"/>
    </source>
</evidence>
<accession>A0A183EC22</accession>
<dbReference type="InterPro" id="IPR036383">
    <property type="entry name" value="TSP1_rpt_sf"/>
</dbReference>
<keyword evidence="4" id="KW-0677">Repeat</keyword>
<gene>
    <name evidence="5" type="ORF">GPUH_LOCUS18513</name>
</gene>
<evidence type="ECO:0000313" key="6">
    <source>
        <dbReference type="Proteomes" id="UP000271098"/>
    </source>
</evidence>
<dbReference type="Proteomes" id="UP000271098">
    <property type="component" value="Unassembled WGS sequence"/>
</dbReference>
<dbReference type="InterPro" id="IPR000884">
    <property type="entry name" value="TSP1_rpt"/>
</dbReference>
<name>A0A183EC22_9BILA</name>
<dbReference type="GO" id="GO:0009653">
    <property type="term" value="P:anatomical structure morphogenesis"/>
    <property type="evidence" value="ECO:0007669"/>
    <property type="project" value="UniProtKB-ARBA"/>
</dbReference>
<dbReference type="PROSITE" id="PS50092">
    <property type="entry name" value="TSP1"/>
    <property type="match status" value="7"/>
</dbReference>